<feature type="transmembrane region" description="Helical" evidence="1">
    <location>
        <begin position="12"/>
        <end position="29"/>
    </location>
</feature>
<dbReference type="AlphaFoldDB" id="A0A1B1DYE8"/>
<dbReference type="KEGG" id="pcot:PCOAH_00022610"/>
<dbReference type="InterPro" id="IPR044885">
    <property type="entry name" value="PRESA_N_sf"/>
</dbReference>
<proteinExistence type="predicted"/>
<accession>A0A1B1DYE8</accession>
<evidence type="ECO:0000259" key="2">
    <source>
        <dbReference type="Pfam" id="PF09687"/>
    </source>
</evidence>
<gene>
    <name evidence="3" type="ORF">PCOAH_00022610</name>
</gene>
<dbReference type="Gene3D" id="6.10.280.180">
    <property type="entry name" value="Plasmodium RESA, N-terminal helical domain"/>
    <property type="match status" value="2"/>
</dbReference>
<dbReference type="RefSeq" id="XP_019914489.1">
    <property type="nucleotide sequence ID" value="XM_020059068.1"/>
</dbReference>
<name>A0A1B1DYE8_9APIC</name>
<protein>
    <recommendedName>
        <fullName evidence="2">Plasmodium RESA N-terminal domain-containing protein</fullName>
    </recommendedName>
</protein>
<organism evidence="3 4">
    <name type="scientific">Plasmodium coatneyi</name>
    <dbReference type="NCBI Taxonomy" id="208452"/>
    <lineage>
        <taxon>Eukaryota</taxon>
        <taxon>Sar</taxon>
        <taxon>Alveolata</taxon>
        <taxon>Apicomplexa</taxon>
        <taxon>Aconoidasida</taxon>
        <taxon>Haemosporida</taxon>
        <taxon>Plasmodiidae</taxon>
        <taxon>Plasmodium</taxon>
    </lineage>
</organism>
<dbReference type="InterPro" id="IPR006526">
    <property type="entry name" value="Export_prot_PHISTa/b/c"/>
</dbReference>
<feature type="domain" description="Plasmodium RESA N-terminal" evidence="2">
    <location>
        <begin position="379"/>
        <end position="502"/>
    </location>
</feature>
<evidence type="ECO:0000256" key="1">
    <source>
        <dbReference type="SAM" id="Phobius"/>
    </source>
</evidence>
<reference evidence="4" key="1">
    <citation type="submission" date="2016-06" db="EMBL/GenBank/DDBJ databases">
        <title>First high quality genome sequence of Plasmodium coatneyi using continuous long reads from single molecule, real-time sequencing.</title>
        <authorList>
            <person name="Chien J.-T."/>
            <person name="Pakala S.B."/>
            <person name="Geraldo J.A."/>
            <person name="Lapp S.A."/>
            <person name="Barnwell J.W."/>
            <person name="Kissinger J.C."/>
            <person name="Galinski M.R."/>
            <person name="Humphrey J.C."/>
        </authorList>
    </citation>
    <scope>NUCLEOTIDE SEQUENCE [LARGE SCALE GENOMIC DNA]</scope>
    <source>
        <strain evidence="4">Hackeri</strain>
    </source>
</reference>
<feature type="domain" description="Plasmodium RESA N-terminal" evidence="2">
    <location>
        <begin position="115"/>
        <end position="215"/>
    </location>
</feature>
<sequence length="524" mass="62531">MSFQRSRLLRDVVLSRFILLIFIIMNYIYGLKSSTSPWTTYTQFYDSRSRQLSEYLHRMYRTNTLNYYRMRNRDAYEYVMEEESRVNEEYKRRFGDASRSYCMPYRIDEEEVSRELSEKEIKKLLKSFGPTISERDMYITFYYYHSYLQRCYAEMLLQLQRMVYKLGSKREIPDEDLNEYWIQCKKKLGRLLFSLNYFSCKKFYDFARDAPFEDTLSFATPVAQVASPTRRILPYIVAKNPPDPIRTLLTLQFLGEPLGVLKVNMNKMYLSRFITRALFFLLNIQSLDFSGLSELNLSCESQPGSSHIARQLAESAVCRKNNVDAVKKISEKYKIKITDVNGKNDTGKGKHAEEDHAEINEGNVKLLFGIEESEISNDLSKEEINKLIDSFGNILTQKQQYIIFHHYTKYLNKIYNKMVDKIWDVSERLAFKHQVPHEVKVKYWYQCEKELKNDLKEMNNFSYKNFYSFMKQKPSQPAIKFKLFLSLHHFTWNKEMKDNEQKRVHKLVQKMKNYKKKGHGHHMG</sequence>
<keyword evidence="4" id="KW-1185">Reference proteome</keyword>
<dbReference type="NCBIfam" id="TIGR01639">
    <property type="entry name" value="P_fal_TIGR01639"/>
    <property type="match status" value="1"/>
</dbReference>
<dbReference type="OrthoDB" id="380126at2759"/>
<evidence type="ECO:0000313" key="4">
    <source>
        <dbReference type="Proteomes" id="UP000092716"/>
    </source>
</evidence>
<evidence type="ECO:0000313" key="3">
    <source>
        <dbReference type="EMBL" id="ANQ07794.1"/>
    </source>
</evidence>
<keyword evidence="1" id="KW-0472">Membrane</keyword>
<keyword evidence="1" id="KW-1133">Transmembrane helix</keyword>
<dbReference type="EMBL" id="CP016246">
    <property type="protein sequence ID" value="ANQ07794.1"/>
    <property type="molecule type" value="Genomic_DNA"/>
</dbReference>
<dbReference type="VEuPathDB" id="PlasmoDB:PCOAH_00022610"/>
<keyword evidence="1" id="KW-0812">Transmembrane</keyword>
<dbReference type="InterPro" id="IPR019111">
    <property type="entry name" value="PRESA_N"/>
</dbReference>
<dbReference type="Pfam" id="PF09687">
    <property type="entry name" value="PRESAN"/>
    <property type="match status" value="2"/>
</dbReference>
<dbReference type="Proteomes" id="UP000092716">
    <property type="component" value="Chromosome 8"/>
</dbReference>
<dbReference type="GeneID" id="30908987"/>